<protein>
    <recommendedName>
        <fullName evidence="1">M23ase beta-sheet core domain-containing protein</fullName>
    </recommendedName>
</protein>
<proteinExistence type="predicted"/>
<dbReference type="EMBL" id="MGDZ01000062">
    <property type="protein sequence ID" value="OGL72506.1"/>
    <property type="molecule type" value="Genomic_DNA"/>
</dbReference>
<dbReference type="InterPro" id="IPR016047">
    <property type="entry name" value="M23ase_b-sheet_dom"/>
</dbReference>
<dbReference type="InterPro" id="IPR011055">
    <property type="entry name" value="Dup_hybrid_motif"/>
</dbReference>
<evidence type="ECO:0000313" key="2">
    <source>
        <dbReference type="EMBL" id="OGL72506.1"/>
    </source>
</evidence>
<dbReference type="Proteomes" id="UP000176303">
    <property type="component" value="Unassembled WGS sequence"/>
</dbReference>
<evidence type="ECO:0000259" key="1">
    <source>
        <dbReference type="Pfam" id="PF01551"/>
    </source>
</evidence>
<reference evidence="2 3" key="1">
    <citation type="journal article" date="2016" name="Nat. Commun.">
        <title>Thousands of microbial genomes shed light on interconnected biogeochemical processes in an aquifer system.</title>
        <authorList>
            <person name="Anantharaman K."/>
            <person name="Brown C.T."/>
            <person name="Hug L.A."/>
            <person name="Sharon I."/>
            <person name="Castelle C.J."/>
            <person name="Probst A.J."/>
            <person name="Thomas B.C."/>
            <person name="Singh A."/>
            <person name="Wilkins M.J."/>
            <person name="Karaoz U."/>
            <person name="Brodie E.L."/>
            <person name="Williams K.H."/>
            <person name="Hubbard S.S."/>
            <person name="Banfield J.F."/>
        </authorList>
    </citation>
    <scope>NUCLEOTIDE SEQUENCE [LARGE SCALE GENOMIC DNA]</scope>
</reference>
<accession>A0A1F7U2M7</accession>
<dbReference type="STRING" id="1802391.A3D72_03365"/>
<gene>
    <name evidence="2" type="ORF">A3D72_03365</name>
</gene>
<dbReference type="Pfam" id="PF01551">
    <property type="entry name" value="Peptidase_M23"/>
    <property type="match status" value="1"/>
</dbReference>
<feature type="domain" description="M23ase beta-sheet core" evidence="1">
    <location>
        <begin position="180"/>
        <end position="223"/>
    </location>
</feature>
<sequence>MNSNRKIGSICAASLFAVLLGCNEGEETDVSHRSIGGNEACEAEIAYDFVYPVKGTSFLLSDFSSVDPREDGWYVWNCYGNICSDCQCVVSAGCVEEIHPGEDWNLVKDRYDPQAVECAASADVGERVIAAANGTVEAVRNLGGLFWAIVIRHDLPKDVDITPYLYNGSTIPELEKRVRSVYTLYLHVDNVLIREGDCVRKGAEIAQIANLASGPHLHFEVNRPSPDYIAALGNNPPTIAATSTGYYTDHQSMVDFGHISASKFIRDHRLTWHPPGTVVSTTDGLFVLDRENGHVVRRPITINQYTAWRWSSVGLADISRGEVDCYDVGSPIEDPPQYELYRTTTNSTVYRVNLDSQFREPFITAEVLYSWGYDFVDVAVYDPFNPAHWWTLMN</sequence>
<dbReference type="PROSITE" id="PS51257">
    <property type="entry name" value="PROKAR_LIPOPROTEIN"/>
    <property type="match status" value="1"/>
</dbReference>
<name>A0A1F7U2M7_9BACT</name>
<dbReference type="CDD" id="cd12797">
    <property type="entry name" value="M23_peptidase"/>
    <property type="match status" value="1"/>
</dbReference>
<organism evidence="2 3">
    <name type="scientific">Candidatus Uhrbacteria bacterium RIFCSPHIGHO2_02_FULL_57_19</name>
    <dbReference type="NCBI Taxonomy" id="1802391"/>
    <lineage>
        <taxon>Bacteria</taxon>
        <taxon>Candidatus Uhriibacteriota</taxon>
    </lineage>
</organism>
<comment type="caution">
    <text evidence="2">The sequence shown here is derived from an EMBL/GenBank/DDBJ whole genome shotgun (WGS) entry which is preliminary data.</text>
</comment>
<dbReference type="Gene3D" id="2.70.70.10">
    <property type="entry name" value="Glucose Permease (Domain IIA)"/>
    <property type="match status" value="1"/>
</dbReference>
<evidence type="ECO:0000313" key="3">
    <source>
        <dbReference type="Proteomes" id="UP000176303"/>
    </source>
</evidence>
<dbReference type="SUPFAM" id="SSF51261">
    <property type="entry name" value="Duplicated hybrid motif"/>
    <property type="match status" value="1"/>
</dbReference>
<dbReference type="AlphaFoldDB" id="A0A1F7U2M7"/>